<dbReference type="Pfam" id="PF02769">
    <property type="entry name" value="AIRS_C"/>
    <property type="match status" value="1"/>
</dbReference>
<evidence type="ECO:0000313" key="4">
    <source>
        <dbReference type="EMBL" id="NMP23396.1"/>
    </source>
</evidence>
<dbReference type="PIRSF" id="PIRSF005644">
    <property type="entry name" value="Hdrgns_mtr_HypE"/>
    <property type="match status" value="1"/>
</dbReference>
<comment type="similarity">
    <text evidence="1">Belongs to the HypE family.</text>
</comment>
<dbReference type="PANTHER" id="PTHR30303">
    <property type="entry name" value="HYDROGENASE ISOENZYMES FORMATION PROTEIN HYPE"/>
    <property type="match status" value="1"/>
</dbReference>
<gene>
    <name evidence="4" type="ORF">HIJ39_13705</name>
</gene>
<dbReference type="Gene3D" id="3.90.650.10">
    <property type="entry name" value="PurM-like C-terminal domain"/>
    <property type="match status" value="1"/>
</dbReference>
<protein>
    <submittedName>
        <fullName evidence="4">AIR synthase</fullName>
    </submittedName>
</protein>
<evidence type="ECO:0000313" key="5">
    <source>
        <dbReference type="Proteomes" id="UP000533476"/>
    </source>
</evidence>
<sequence length="353" mass="37580">MSLEMPEIGKISPEAFAEYIYPHVGSPSPDLLVGPQSGVDIGVVRVAPGVVMAMTTDPVFVVPEYGWERAAWFAVHILTSDAATSGLTPRFMTVDLNLPLTMSTQDFAAFWTAWDKTVKDLGLTIVSGHTARYEGCHFPMVGGATVMSVGPETEYISTAMAKPGDVLLCTKGAAIEATGLIGATYGERVARELGEDVRRAADALFDQMTVVKDARVAASIGLRDQGVTAMHDATEGGVVGGVYEIAECSGLGVELNADAVLIRPEVKAVTDWVGIDPLISISEGTLLFTVRPDRMDAVTRALRDAGIDVMAIGRVLPADEGRWRLSAHGGREPLVHPRVDPFWAAFARLGAQS</sequence>
<dbReference type="InterPro" id="IPR036921">
    <property type="entry name" value="PurM-like_N_sf"/>
</dbReference>
<organism evidence="4 5">
    <name type="scientific">Sulfobacillus harzensis</name>
    <dbReference type="NCBI Taxonomy" id="2729629"/>
    <lineage>
        <taxon>Bacteria</taxon>
        <taxon>Bacillati</taxon>
        <taxon>Bacillota</taxon>
        <taxon>Clostridia</taxon>
        <taxon>Eubacteriales</taxon>
        <taxon>Clostridiales Family XVII. Incertae Sedis</taxon>
        <taxon>Sulfobacillus</taxon>
    </lineage>
</organism>
<dbReference type="CDD" id="cd06061">
    <property type="entry name" value="PurM-like1"/>
    <property type="match status" value="1"/>
</dbReference>
<feature type="domain" description="PurM-like N-terminal" evidence="2">
    <location>
        <begin position="40"/>
        <end position="135"/>
    </location>
</feature>
<dbReference type="RefSeq" id="WP_169100643.1">
    <property type="nucleotide sequence ID" value="NZ_JABBVZ010000050.1"/>
</dbReference>
<dbReference type="GO" id="GO:0051604">
    <property type="term" value="P:protein maturation"/>
    <property type="evidence" value="ECO:0007669"/>
    <property type="project" value="TreeGrafter"/>
</dbReference>
<dbReference type="SUPFAM" id="SSF56042">
    <property type="entry name" value="PurM C-terminal domain-like"/>
    <property type="match status" value="1"/>
</dbReference>
<dbReference type="SUPFAM" id="SSF55326">
    <property type="entry name" value="PurM N-terminal domain-like"/>
    <property type="match status" value="1"/>
</dbReference>
<evidence type="ECO:0000259" key="2">
    <source>
        <dbReference type="Pfam" id="PF00586"/>
    </source>
</evidence>
<accession>A0A7Y0L611</accession>
<dbReference type="InterPro" id="IPR036676">
    <property type="entry name" value="PurM-like_C_sf"/>
</dbReference>
<proteinExistence type="inferred from homology"/>
<evidence type="ECO:0000256" key="1">
    <source>
        <dbReference type="ARBA" id="ARBA00006243"/>
    </source>
</evidence>
<dbReference type="PANTHER" id="PTHR30303:SF4">
    <property type="entry name" value="HYDROGENASE EXPRESSION_FORMATION PROTEIN HYPE"/>
    <property type="match status" value="1"/>
</dbReference>
<dbReference type="EMBL" id="JABBVZ010000050">
    <property type="protein sequence ID" value="NMP23396.1"/>
    <property type="molecule type" value="Genomic_DNA"/>
</dbReference>
<evidence type="ECO:0000259" key="3">
    <source>
        <dbReference type="Pfam" id="PF02769"/>
    </source>
</evidence>
<reference evidence="4 5" key="1">
    <citation type="submission" date="2020-04" db="EMBL/GenBank/DDBJ databases">
        <authorList>
            <person name="Zhang R."/>
            <person name="Schippers A."/>
        </authorList>
    </citation>
    <scope>NUCLEOTIDE SEQUENCE [LARGE SCALE GENOMIC DNA]</scope>
    <source>
        <strain evidence="4 5">DSM 109850</strain>
    </source>
</reference>
<keyword evidence="5" id="KW-1185">Reference proteome</keyword>
<dbReference type="InterPro" id="IPR011854">
    <property type="entry name" value="HypE"/>
</dbReference>
<dbReference type="AlphaFoldDB" id="A0A7Y0L611"/>
<dbReference type="InterPro" id="IPR010918">
    <property type="entry name" value="PurM-like_C_dom"/>
</dbReference>
<comment type="caution">
    <text evidence="4">The sequence shown here is derived from an EMBL/GenBank/DDBJ whole genome shotgun (WGS) entry which is preliminary data.</text>
</comment>
<name>A0A7Y0L611_9FIRM</name>
<dbReference type="Proteomes" id="UP000533476">
    <property type="component" value="Unassembled WGS sequence"/>
</dbReference>
<feature type="domain" description="PurM-like C-terminal" evidence="3">
    <location>
        <begin position="162"/>
        <end position="321"/>
    </location>
</feature>
<dbReference type="InterPro" id="IPR016188">
    <property type="entry name" value="PurM-like_N"/>
</dbReference>
<dbReference type="Gene3D" id="3.30.1330.10">
    <property type="entry name" value="PurM-like, N-terminal domain"/>
    <property type="match status" value="1"/>
</dbReference>
<dbReference type="Pfam" id="PF00586">
    <property type="entry name" value="AIRS"/>
    <property type="match status" value="1"/>
</dbReference>